<proteinExistence type="predicted"/>
<organism evidence="2 3">
    <name type="scientific">candidate division WS6 bacterium OLB20</name>
    <dbReference type="NCBI Taxonomy" id="1617426"/>
    <lineage>
        <taxon>Bacteria</taxon>
        <taxon>Candidatus Dojkabacteria</taxon>
    </lineage>
</organism>
<evidence type="ECO:0000313" key="2">
    <source>
        <dbReference type="EMBL" id="KXK25880.1"/>
    </source>
</evidence>
<comment type="caution">
    <text evidence="2">The sequence shown here is derived from an EMBL/GenBank/DDBJ whole genome shotgun (WGS) entry which is preliminary data.</text>
</comment>
<accession>A0A136LW41</accession>
<keyword evidence="1" id="KW-0472">Membrane</keyword>
<keyword evidence="1" id="KW-0812">Transmembrane</keyword>
<gene>
    <name evidence="2" type="ORF">TR69_WS6001001486</name>
</gene>
<protein>
    <submittedName>
        <fullName evidence="2">Uncharacterized protein</fullName>
    </submittedName>
</protein>
<name>A0A136LW41_9BACT</name>
<keyword evidence="1" id="KW-1133">Transmembrane helix</keyword>
<evidence type="ECO:0000313" key="3">
    <source>
        <dbReference type="Proteomes" id="UP000070457"/>
    </source>
</evidence>
<dbReference type="AlphaFoldDB" id="A0A136LW41"/>
<evidence type="ECO:0000256" key="1">
    <source>
        <dbReference type="SAM" id="Phobius"/>
    </source>
</evidence>
<dbReference type="EMBL" id="JYNZ01000006">
    <property type="protein sequence ID" value="KXK25880.1"/>
    <property type="molecule type" value="Genomic_DNA"/>
</dbReference>
<dbReference type="Proteomes" id="UP000070457">
    <property type="component" value="Unassembled WGS sequence"/>
</dbReference>
<sequence>MLLLYRNYQDAQSTATGNPAKLFYMEEHHTGVVAVSAQTVNRRLPFIAAVILSLVGVAFIIFALLIIFGGILNEPVSDVPVPSATPAQPQSFADDYRCENPVIVSSEQELYICISEERPLEEAEGYTACADELSDLDGVSQQVLMLYTKSSSQRLQTLTIKPDCTVGFRRFVSTDGELTDDVSVAVYSERLLLYQEYPVYTGDADTWVTAVYDFVRETQSMLTQNTSGEFVFADETLSVYAGRSAATSDLTIAVYSFETGETAQQTVPADDLAGDETFAGVTVSEEGGIYTAQVTVETQTGSRVITVAIEEPSD</sequence>
<reference evidence="2 3" key="1">
    <citation type="submission" date="2015-02" db="EMBL/GenBank/DDBJ databases">
        <title>Improved understanding of the partial-nitritation anammox process through 23 genomes representing the majority of the microbial community.</title>
        <authorList>
            <person name="Speth D.R."/>
            <person name="In T Zandt M."/>
            <person name="Guerrero Cruz S."/>
            <person name="Jetten M.S."/>
            <person name="Dutilh B.E."/>
        </authorList>
    </citation>
    <scope>NUCLEOTIDE SEQUENCE [LARGE SCALE GENOMIC DNA]</scope>
    <source>
        <strain evidence="2">OLB20</strain>
    </source>
</reference>
<feature type="transmembrane region" description="Helical" evidence="1">
    <location>
        <begin position="46"/>
        <end position="72"/>
    </location>
</feature>